<dbReference type="EMBL" id="CABVLZ010000002">
    <property type="protein sequence ID" value="VVU94717.1"/>
    <property type="molecule type" value="Genomic_DNA"/>
</dbReference>
<gene>
    <name evidence="1" type="ORF">CPAV1605_442</name>
</gene>
<proteinExistence type="predicted"/>
<dbReference type="GO" id="GO:0020037">
    <property type="term" value="F:heme binding"/>
    <property type="evidence" value="ECO:0007669"/>
    <property type="project" value="InterPro"/>
</dbReference>
<evidence type="ECO:0000313" key="1">
    <source>
        <dbReference type="EMBL" id="VVU94717.1"/>
    </source>
</evidence>
<dbReference type="GO" id="GO:0009055">
    <property type="term" value="F:electron transfer activity"/>
    <property type="evidence" value="ECO:0007669"/>
    <property type="project" value="InterPro"/>
</dbReference>
<reference evidence="1" key="1">
    <citation type="submission" date="2019-09" db="EMBL/GenBank/DDBJ databases">
        <authorList>
            <person name="Needham M D."/>
        </authorList>
    </citation>
    <scope>NUCLEOTIDE SEQUENCE</scope>
</reference>
<organism evidence="1">
    <name type="scientific">seawater metagenome</name>
    <dbReference type="NCBI Taxonomy" id="1561972"/>
    <lineage>
        <taxon>unclassified sequences</taxon>
        <taxon>metagenomes</taxon>
        <taxon>ecological metagenomes</taxon>
    </lineage>
</organism>
<dbReference type="InterPro" id="IPR036909">
    <property type="entry name" value="Cyt_c-like_dom_sf"/>
</dbReference>
<dbReference type="AlphaFoldDB" id="A0A5E8CI17"/>
<dbReference type="SUPFAM" id="SSF46626">
    <property type="entry name" value="Cytochrome c"/>
    <property type="match status" value="1"/>
</dbReference>
<sequence>MQELFNDNCGFCHIANENHSNKLILKLAKYFDTNLLAYYYHVNKIIDIILNFIK</sequence>
<name>A0A5E8CI17_9ZZZZ</name>
<accession>A0A5E8CI17</accession>
<protein>
    <submittedName>
        <fullName evidence="1">Uncharacterized protein</fullName>
    </submittedName>
</protein>